<protein>
    <submittedName>
        <fullName evidence="2">ImpB/mucB/samB family C-terminal domain-containing protein</fullName>
    </submittedName>
</protein>
<dbReference type="Gene3D" id="3.30.1490.100">
    <property type="entry name" value="DNA polymerase, Y-family, little finger domain"/>
    <property type="match status" value="1"/>
</dbReference>
<feature type="non-terminal residue" evidence="2">
    <location>
        <position position="1"/>
    </location>
</feature>
<dbReference type="PANTHER" id="PTHR11076:SF35">
    <property type="entry name" value="DNA REPAIR PROTEIN HOMOLOG YOBH"/>
    <property type="match status" value="1"/>
</dbReference>
<dbReference type="Gene3D" id="1.10.150.20">
    <property type="entry name" value="5' to 3' exonuclease, C-terminal subdomain"/>
    <property type="match status" value="1"/>
</dbReference>
<accession>A0A1H2YBC9</accession>
<dbReference type="Pfam" id="PF11799">
    <property type="entry name" value="IMS_C"/>
    <property type="match status" value="1"/>
</dbReference>
<dbReference type="InterPro" id="IPR043502">
    <property type="entry name" value="DNA/RNA_pol_sf"/>
</dbReference>
<feature type="domain" description="DNA polymerase Y-family little finger" evidence="1">
    <location>
        <begin position="71"/>
        <end position="180"/>
    </location>
</feature>
<dbReference type="GO" id="GO:0042276">
    <property type="term" value="P:error-prone translesion synthesis"/>
    <property type="evidence" value="ECO:0007669"/>
    <property type="project" value="TreeGrafter"/>
</dbReference>
<evidence type="ECO:0000313" key="3">
    <source>
        <dbReference type="Proteomes" id="UP000182589"/>
    </source>
</evidence>
<dbReference type="Proteomes" id="UP000182589">
    <property type="component" value="Unassembled WGS sequence"/>
</dbReference>
<keyword evidence="3" id="KW-1185">Reference proteome</keyword>
<evidence type="ECO:0000259" key="1">
    <source>
        <dbReference type="Pfam" id="PF11799"/>
    </source>
</evidence>
<dbReference type="GO" id="GO:0003887">
    <property type="term" value="F:DNA-directed DNA polymerase activity"/>
    <property type="evidence" value="ECO:0007669"/>
    <property type="project" value="TreeGrafter"/>
</dbReference>
<dbReference type="GO" id="GO:0003684">
    <property type="term" value="F:damaged DNA binding"/>
    <property type="evidence" value="ECO:0007669"/>
    <property type="project" value="InterPro"/>
</dbReference>
<name>A0A1H2YBC9_9BACL</name>
<dbReference type="PANTHER" id="PTHR11076">
    <property type="entry name" value="DNA REPAIR POLYMERASE UMUC / TRANSFERASE FAMILY MEMBER"/>
    <property type="match status" value="1"/>
</dbReference>
<gene>
    <name evidence="2" type="ORF">SAMN04489725_1321</name>
</gene>
<proteinExistence type="predicted"/>
<evidence type="ECO:0000313" key="2">
    <source>
        <dbReference type="EMBL" id="SDX02466.1"/>
    </source>
</evidence>
<organism evidence="2 3">
    <name type="scientific">Alicyclobacillus hesperidum</name>
    <dbReference type="NCBI Taxonomy" id="89784"/>
    <lineage>
        <taxon>Bacteria</taxon>
        <taxon>Bacillati</taxon>
        <taxon>Bacillota</taxon>
        <taxon>Bacilli</taxon>
        <taxon>Bacillales</taxon>
        <taxon>Alicyclobacillaceae</taxon>
        <taxon>Alicyclobacillus</taxon>
    </lineage>
</organism>
<dbReference type="EMBL" id="FNOJ01000032">
    <property type="protein sequence ID" value="SDX02466.1"/>
    <property type="molecule type" value="Genomic_DNA"/>
</dbReference>
<dbReference type="InterPro" id="IPR017961">
    <property type="entry name" value="DNA_pol_Y-fam_little_finger"/>
</dbReference>
<dbReference type="GO" id="GO:0005829">
    <property type="term" value="C:cytosol"/>
    <property type="evidence" value="ECO:0007669"/>
    <property type="project" value="TreeGrafter"/>
</dbReference>
<dbReference type="STRING" id="89784.SAMN04489725_1321"/>
<dbReference type="GO" id="GO:0009432">
    <property type="term" value="P:SOS response"/>
    <property type="evidence" value="ECO:0007669"/>
    <property type="project" value="TreeGrafter"/>
</dbReference>
<dbReference type="SUPFAM" id="SSF100879">
    <property type="entry name" value="Lesion bypass DNA polymerase (Y-family), little finger domain"/>
    <property type="match status" value="1"/>
</dbReference>
<reference evidence="3" key="1">
    <citation type="submission" date="2016-10" db="EMBL/GenBank/DDBJ databases">
        <authorList>
            <person name="Varghese N."/>
        </authorList>
    </citation>
    <scope>NUCLEOTIDE SEQUENCE [LARGE SCALE GENOMIC DNA]</scope>
    <source>
        <strain evidence="3">DSM 12489</strain>
    </source>
</reference>
<dbReference type="SUPFAM" id="SSF56672">
    <property type="entry name" value="DNA/RNA polymerases"/>
    <property type="match status" value="1"/>
</dbReference>
<dbReference type="InterPro" id="IPR050116">
    <property type="entry name" value="DNA_polymerase-Y"/>
</dbReference>
<dbReference type="InterPro" id="IPR036775">
    <property type="entry name" value="DNA_pol_Y-fam_lit_finger_sf"/>
</dbReference>
<dbReference type="AlphaFoldDB" id="A0A1H2YBC9"/>
<dbReference type="GO" id="GO:0006281">
    <property type="term" value="P:DNA repair"/>
    <property type="evidence" value="ECO:0007669"/>
    <property type="project" value="InterPro"/>
</dbReference>
<sequence>HPLPVEEMWGLKRRAEVLRRKFKCETIGDVARLPVGVLKAEFGVWGEVIHRWANGIDWSDINPHSYRAPHKGFSHRTTLPRDFYERNEVAVVILELLDEVCHRLRQAHQAGRRVGLGLTYEVLTGGFYRAKTLPRATNDPGELYPVLLALLDEHWDGSGVRAVSVSVDMLQFRETVQLSLFENVPARTRLYETMDEIRARYGETSIMRAVSLTRAGQLRERSMRIGGHYA</sequence>